<accession>A0ABU9HAY9</accession>
<dbReference type="InterPro" id="IPR025516">
    <property type="entry name" value="DUF4404"/>
</dbReference>
<protein>
    <submittedName>
        <fullName evidence="1">DUF4404 family protein</fullName>
    </submittedName>
</protein>
<comment type="caution">
    <text evidence="1">The sequence shown here is derived from an EMBL/GenBank/DDBJ whole genome shotgun (WGS) entry which is preliminary data.</text>
</comment>
<evidence type="ECO:0000313" key="2">
    <source>
        <dbReference type="Proteomes" id="UP001366060"/>
    </source>
</evidence>
<sequence length="86" mass="9441">MPIKKVQSEFKKLSDVLSEGLVADECTAGELQKVHDQLQQAIMSGDPAQLIRDKKISQQLLMFEETNPVVGKVVKDLMNALSGMGI</sequence>
<dbReference type="RefSeq" id="WP_137297691.1">
    <property type="nucleotide sequence ID" value="NZ_JBAKBA010000014.1"/>
</dbReference>
<gene>
    <name evidence="1" type="ORF">V6255_07850</name>
</gene>
<keyword evidence="2" id="KW-1185">Reference proteome</keyword>
<organism evidence="1 2">
    <name type="scientific">Psychromonas arctica</name>
    <dbReference type="NCBI Taxonomy" id="168275"/>
    <lineage>
        <taxon>Bacteria</taxon>
        <taxon>Pseudomonadati</taxon>
        <taxon>Pseudomonadota</taxon>
        <taxon>Gammaproteobacteria</taxon>
        <taxon>Alteromonadales</taxon>
        <taxon>Psychromonadaceae</taxon>
        <taxon>Psychromonas</taxon>
    </lineage>
</organism>
<evidence type="ECO:0000313" key="1">
    <source>
        <dbReference type="EMBL" id="MEL0659052.1"/>
    </source>
</evidence>
<proteinExistence type="predicted"/>
<dbReference type="EMBL" id="JBAKBA010000014">
    <property type="protein sequence ID" value="MEL0659052.1"/>
    <property type="molecule type" value="Genomic_DNA"/>
</dbReference>
<name>A0ABU9HAY9_9GAMM</name>
<reference evidence="1 2" key="1">
    <citation type="submission" date="2024-02" db="EMBL/GenBank/DDBJ databases">
        <title>Bacteria isolated from the canopy kelp, Nereocystis luetkeana.</title>
        <authorList>
            <person name="Pfister C.A."/>
            <person name="Younker I.T."/>
            <person name="Light S.H."/>
        </authorList>
    </citation>
    <scope>NUCLEOTIDE SEQUENCE [LARGE SCALE GENOMIC DNA]</scope>
    <source>
        <strain evidence="1 2">TI.2.07</strain>
    </source>
</reference>
<dbReference type="Pfam" id="PF14357">
    <property type="entry name" value="DUF4404"/>
    <property type="match status" value="1"/>
</dbReference>
<dbReference type="Proteomes" id="UP001366060">
    <property type="component" value="Unassembled WGS sequence"/>
</dbReference>